<dbReference type="Proteomes" id="UP000199474">
    <property type="component" value="Unassembled WGS sequence"/>
</dbReference>
<dbReference type="STRING" id="640948.SAMN05216238_11233"/>
<proteinExistence type="predicted"/>
<name>A0A1I1ZBP5_9BACI</name>
<evidence type="ECO:0000313" key="3">
    <source>
        <dbReference type="Proteomes" id="UP000199474"/>
    </source>
</evidence>
<dbReference type="AlphaFoldDB" id="A0A1I1ZBP5"/>
<keyword evidence="1" id="KW-1133">Transmembrane helix</keyword>
<feature type="transmembrane region" description="Helical" evidence="1">
    <location>
        <begin position="12"/>
        <end position="33"/>
    </location>
</feature>
<evidence type="ECO:0000313" key="2">
    <source>
        <dbReference type="EMBL" id="SFE29012.1"/>
    </source>
</evidence>
<protein>
    <submittedName>
        <fullName evidence="2">Uncharacterized protein</fullName>
    </submittedName>
</protein>
<keyword evidence="1" id="KW-0812">Transmembrane</keyword>
<dbReference type="EMBL" id="FOMR01000012">
    <property type="protein sequence ID" value="SFE29012.1"/>
    <property type="molecule type" value="Genomic_DNA"/>
</dbReference>
<sequence>MKFHFMSGGIIIKFFVYQILGLGVIWIGMAFFFQEMDQISKLIFYAVTSWLLFLIVILIKQLIKNHKNDDDSTIGR</sequence>
<organism evidence="2 3">
    <name type="scientific">Lentibacillus persicus</name>
    <dbReference type="NCBI Taxonomy" id="640948"/>
    <lineage>
        <taxon>Bacteria</taxon>
        <taxon>Bacillati</taxon>
        <taxon>Bacillota</taxon>
        <taxon>Bacilli</taxon>
        <taxon>Bacillales</taxon>
        <taxon>Bacillaceae</taxon>
        <taxon>Lentibacillus</taxon>
    </lineage>
</organism>
<feature type="transmembrane region" description="Helical" evidence="1">
    <location>
        <begin position="39"/>
        <end position="59"/>
    </location>
</feature>
<reference evidence="3" key="1">
    <citation type="submission" date="2016-10" db="EMBL/GenBank/DDBJ databases">
        <authorList>
            <person name="Varghese N."/>
            <person name="Submissions S."/>
        </authorList>
    </citation>
    <scope>NUCLEOTIDE SEQUENCE [LARGE SCALE GENOMIC DNA]</scope>
    <source>
        <strain evidence="3">DSM 22530</strain>
    </source>
</reference>
<accession>A0A1I1ZBP5</accession>
<gene>
    <name evidence="2" type="ORF">SAMN05216238_11233</name>
</gene>
<keyword evidence="1" id="KW-0472">Membrane</keyword>
<evidence type="ECO:0000256" key="1">
    <source>
        <dbReference type="SAM" id="Phobius"/>
    </source>
</evidence>
<keyword evidence="3" id="KW-1185">Reference proteome</keyword>